<feature type="transmembrane region" description="Helical" evidence="2">
    <location>
        <begin position="67"/>
        <end position="87"/>
    </location>
</feature>
<gene>
    <name evidence="3" type="ORF">LX12_000970</name>
</gene>
<proteinExistence type="predicted"/>
<keyword evidence="2" id="KW-0472">Membrane</keyword>
<keyword evidence="2" id="KW-0812">Transmembrane</keyword>
<evidence type="ECO:0000313" key="3">
    <source>
        <dbReference type="EMBL" id="MCP2159791.1"/>
    </source>
</evidence>
<feature type="compositionally biased region" description="Low complexity" evidence="1">
    <location>
        <begin position="7"/>
        <end position="17"/>
    </location>
</feature>
<evidence type="ECO:0000313" key="4">
    <source>
        <dbReference type="Proteomes" id="UP001205740"/>
    </source>
</evidence>
<dbReference type="EMBL" id="JAMTCG010000002">
    <property type="protein sequence ID" value="MCP2159791.1"/>
    <property type="molecule type" value="Genomic_DNA"/>
</dbReference>
<evidence type="ECO:0000256" key="2">
    <source>
        <dbReference type="SAM" id="Phobius"/>
    </source>
</evidence>
<evidence type="ECO:0008006" key="5">
    <source>
        <dbReference type="Google" id="ProtNLM"/>
    </source>
</evidence>
<sequence>MTDTITPRHAATDTTPATRRRKGSVTAKAAALVLVVVIAAVVTFVLQNTERLRLSFIAWDFSINTGYALLGGVAVGIVFTLLVTAALKIRSAVK</sequence>
<name>A0ABT1GXU9_9NOCA</name>
<protein>
    <recommendedName>
        <fullName evidence="5">Integral membrane protein</fullName>
    </recommendedName>
</protein>
<keyword evidence="2" id="KW-1133">Transmembrane helix</keyword>
<feature type="region of interest" description="Disordered" evidence="1">
    <location>
        <begin position="1"/>
        <end position="24"/>
    </location>
</feature>
<organism evidence="3 4">
    <name type="scientific">Williamsia serinedens</name>
    <dbReference type="NCBI Taxonomy" id="391736"/>
    <lineage>
        <taxon>Bacteria</taxon>
        <taxon>Bacillati</taxon>
        <taxon>Actinomycetota</taxon>
        <taxon>Actinomycetes</taxon>
        <taxon>Mycobacteriales</taxon>
        <taxon>Nocardiaceae</taxon>
        <taxon>Williamsia</taxon>
    </lineage>
</organism>
<dbReference type="RefSeq" id="WP_253653395.1">
    <property type="nucleotide sequence ID" value="NZ_BAAAOE010000001.1"/>
</dbReference>
<accession>A0ABT1GXU9</accession>
<dbReference type="Proteomes" id="UP001205740">
    <property type="component" value="Unassembled WGS sequence"/>
</dbReference>
<keyword evidence="4" id="KW-1185">Reference proteome</keyword>
<reference evidence="3 4" key="1">
    <citation type="submission" date="2022-06" db="EMBL/GenBank/DDBJ databases">
        <title>Genomic Encyclopedia of Archaeal and Bacterial Type Strains, Phase II (KMG-II): from individual species to whole genera.</title>
        <authorList>
            <person name="Goeker M."/>
        </authorList>
    </citation>
    <scope>NUCLEOTIDE SEQUENCE [LARGE SCALE GENOMIC DNA]</scope>
    <source>
        <strain evidence="3 4">DSM 45037</strain>
    </source>
</reference>
<feature type="transmembrane region" description="Helical" evidence="2">
    <location>
        <begin position="29"/>
        <end position="47"/>
    </location>
</feature>
<evidence type="ECO:0000256" key="1">
    <source>
        <dbReference type="SAM" id="MobiDB-lite"/>
    </source>
</evidence>
<comment type="caution">
    <text evidence="3">The sequence shown here is derived from an EMBL/GenBank/DDBJ whole genome shotgun (WGS) entry which is preliminary data.</text>
</comment>